<dbReference type="WBParaSite" id="MhA1_Contig2157.frz3.gene3">
    <property type="protein sequence ID" value="MhA1_Contig2157.frz3.gene3"/>
    <property type="gene ID" value="MhA1_Contig2157.frz3.gene3"/>
</dbReference>
<feature type="coiled-coil region" evidence="1">
    <location>
        <begin position="41"/>
        <end position="101"/>
    </location>
</feature>
<dbReference type="Proteomes" id="UP000095281">
    <property type="component" value="Unplaced"/>
</dbReference>
<accession>A0A1I8BFF8</accession>
<evidence type="ECO:0000313" key="3">
    <source>
        <dbReference type="WBParaSite" id="MhA1_Contig2157.frz3.gene3"/>
    </source>
</evidence>
<dbReference type="AlphaFoldDB" id="A0A1I8BFF8"/>
<proteinExistence type="predicted"/>
<evidence type="ECO:0000313" key="2">
    <source>
        <dbReference type="Proteomes" id="UP000095281"/>
    </source>
</evidence>
<keyword evidence="1" id="KW-0175">Coiled coil</keyword>
<keyword evidence="2" id="KW-1185">Reference proteome</keyword>
<name>A0A1I8BFF8_MELHA</name>
<reference evidence="3" key="1">
    <citation type="submission" date="2016-11" db="UniProtKB">
        <authorList>
            <consortium name="WormBaseParasite"/>
        </authorList>
    </citation>
    <scope>IDENTIFICATION</scope>
</reference>
<evidence type="ECO:0000256" key="1">
    <source>
        <dbReference type="SAM" id="Coils"/>
    </source>
</evidence>
<sequence>MFFKENILLDDVKTNKIWQILSAFVISKSVNEIKGKIKILIGQAKKNNKRANKKEKNKNNKKTENNIENNINKLILLINNYEEIEQKLNKKIEEINWKELEKMATLWNIFNKIKDSKDLEDMDDLTNENLDSSVNLDYIRNLHIKEILKLLPEEWIEINQKEKIQQQSVLYRYLNATKQTEEIMKAKNKMRKLLGEEGMFKSLEMKQPILFRLDLIEYEYKLLLYKTLFNNSYTSSISKKAITRLDISFVFKKVIETINSKKDNNLMKNFRKDWNKSLINKQSVEIICNMANLFYKIIGSKETIDLNLLINGEQKIGFLNEIHEKEIINLYKNKDGIFKKFIKQTWGARYRLLVHLRKNIEIVQIMIEEGYNSNLKEILKIELKEKELIDLIEYSYLNMFKEENNLKIDNQINFDEYIADLLILINFFGKKFEKSEILNEWENIKQINLYIIDSLINIKTLKNMNKNILEYHEPRVILCKNMLFSLKDFSMEENKLKNYLKNELEILKQKIFDPPELKNENEIIKMQNKLHSKMILKLMEERKDFKAEMDGLKGIAKSKFEYLIGKTKEEKNKKLQENNEKIEYNKITYNCPENSKIVNNEENGGQFLLKQNNNCNRKELQK</sequence>
<protein>
    <submittedName>
        <fullName evidence="3">Uncharacterized protein</fullName>
    </submittedName>
</protein>
<organism evidence="2 3">
    <name type="scientific">Meloidogyne hapla</name>
    <name type="common">Root-knot nematode worm</name>
    <dbReference type="NCBI Taxonomy" id="6305"/>
    <lineage>
        <taxon>Eukaryota</taxon>
        <taxon>Metazoa</taxon>
        <taxon>Ecdysozoa</taxon>
        <taxon>Nematoda</taxon>
        <taxon>Chromadorea</taxon>
        <taxon>Rhabditida</taxon>
        <taxon>Tylenchina</taxon>
        <taxon>Tylenchomorpha</taxon>
        <taxon>Tylenchoidea</taxon>
        <taxon>Meloidogynidae</taxon>
        <taxon>Meloidogyninae</taxon>
        <taxon>Meloidogyne</taxon>
    </lineage>
</organism>